<evidence type="ECO:0000313" key="1">
    <source>
        <dbReference type="EMBL" id="CBJ49272.1"/>
    </source>
</evidence>
<evidence type="ECO:0000313" key="2">
    <source>
        <dbReference type="Proteomes" id="UP000002630"/>
    </source>
</evidence>
<accession>D7FX94</accession>
<gene>
    <name evidence="1" type="ORF">Esi_0320_0026</name>
</gene>
<dbReference type="PANTHER" id="PTHR36348">
    <property type="entry name" value="EXPRESSED PROTEIN"/>
    <property type="match status" value="1"/>
</dbReference>
<dbReference type="eggNOG" id="ENOG502QQ5J">
    <property type="taxonomic scope" value="Eukaryota"/>
</dbReference>
<keyword evidence="2" id="KW-1185">Reference proteome</keyword>
<dbReference type="EMBL" id="FN649752">
    <property type="protein sequence ID" value="CBJ49272.1"/>
    <property type="molecule type" value="Genomic_DNA"/>
</dbReference>
<dbReference type="EMBL" id="FN648510">
    <property type="protein sequence ID" value="CBJ49272.1"/>
    <property type="molecule type" value="Genomic_DNA"/>
</dbReference>
<reference evidence="1 2" key="1">
    <citation type="journal article" date="2010" name="Nature">
        <title>The Ectocarpus genome and the independent evolution of multicellularity in brown algae.</title>
        <authorList>
            <person name="Cock J.M."/>
            <person name="Sterck L."/>
            <person name="Rouze P."/>
            <person name="Scornet D."/>
            <person name="Allen A.E."/>
            <person name="Amoutzias G."/>
            <person name="Anthouard V."/>
            <person name="Artiguenave F."/>
            <person name="Aury J.M."/>
            <person name="Badger J.H."/>
            <person name="Beszteri B."/>
            <person name="Billiau K."/>
            <person name="Bonnet E."/>
            <person name="Bothwell J.H."/>
            <person name="Bowler C."/>
            <person name="Boyen C."/>
            <person name="Brownlee C."/>
            <person name="Carrano C.J."/>
            <person name="Charrier B."/>
            <person name="Cho G.Y."/>
            <person name="Coelho S.M."/>
            <person name="Collen J."/>
            <person name="Corre E."/>
            <person name="Da Silva C."/>
            <person name="Delage L."/>
            <person name="Delaroque N."/>
            <person name="Dittami S.M."/>
            <person name="Doulbeau S."/>
            <person name="Elias M."/>
            <person name="Farnham G."/>
            <person name="Gachon C.M."/>
            <person name="Gschloessl B."/>
            <person name="Heesch S."/>
            <person name="Jabbari K."/>
            <person name="Jubin C."/>
            <person name="Kawai H."/>
            <person name="Kimura K."/>
            <person name="Kloareg B."/>
            <person name="Kupper F.C."/>
            <person name="Lang D."/>
            <person name="Le Bail A."/>
            <person name="Leblanc C."/>
            <person name="Lerouge P."/>
            <person name="Lohr M."/>
            <person name="Lopez P.J."/>
            <person name="Martens C."/>
            <person name="Maumus F."/>
            <person name="Michel G."/>
            <person name="Miranda-Saavedra D."/>
            <person name="Morales J."/>
            <person name="Moreau H."/>
            <person name="Motomura T."/>
            <person name="Nagasato C."/>
            <person name="Napoli C.A."/>
            <person name="Nelson D.R."/>
            <person name="Nyvall-Collen P."/>
            <person name="Peters A.F."/>
            <person name="Pommier C."/>
            <person name="Potin P."/>
            <person name="Poulain J."/>
            <person name="Quesneville H."/>
            <person name="Read B."/>
            <person name="Rensing S.A."/>
            <person name="Ritter A."/>
            <person name="Rousvoal S."/>
            <person name="Samanta M."/>
            <person name="Samson G."/>
            <person name="Schroeder D.C."/>
            <person name="Segurens B."/>
            <person name="Strittmatter M."/>
            <person name="Tonon T."/>
            <person name="Tregear J.W."/>
            <person name="Valentin K."/>
            <person name="von Dassow P."/>
            <person name="Yamagishi T."/>
            <person name="Van de Peer Y."/>
            <person name="Wincker P."/>
        </authorList>
    </citation>
    <scope>NUCLEOTIDE SEQUENCE [LARGE SCALE GENOMIC DNA]</scope>
    <source>
        <strain evidence="2">Ec32 / CCAP1310/4</strain>
    </source>
</reference>
<dbReference type="Proteomes" id="UP000002630">
    <property type="component" value="Linkage Group LG27"/>
</dbReference>
<sequence length="281" mass="30586">MSDSAGMDTIINDLKEAPDVEVLTLKVSKCVQQVAQPAFFLRLAELAETAEDEQQRVKLENLATQVTSVLERLVEFAEEKMDDSSSLLQIVVTSAAEKNGEFLVPLSEERLTALRQSMKIHRDQLDNNFLATVQAWMEKSGKEEEMQGMVVILQKILQMYASQEILLGSAEPSATGEAGEADAAAPKKRTPAQLLLEEILNMDADKWDGVLAGLSAVGRGMTGGVTKDGLLGAIQVAVERVILQQENGSMAQRVQAEFLSELCKRIEAACPEQPLGPGMLE</sequence>
<dbReference type="OrthoDB" id="2020333at2759"/>
<dbReference type="InParanoid" id="D7FX94"/>
<organism evidence="1 2">
    <name type="scientific">Ectocarpus siliculosus</name>
    <name type="common">Brown alga</name>
    <name type="synonym">Conferva siliculosa</name>
    <dbReference type="NCBI Taxonomy" id="2880"/>
    <lineage>
        <taxon>Eukaryota</taxon>
        <taxon>Sar</taxon>
        <taxon>Stramenopiles</taxon>
        <taxon>Ochrophyta</taxon>
        <taxon>PX clade</taxon>
        <taxon>Phaeophyceae</taxon>
        <taxon>Ectocarpales</taxon>
        <taxon>Ectocarpaceae</taxon>
        <taxon>Ectocarpus</taxon>
    </lineage>
</organism>
<dbReference type="AlphaFoldDB" id="D7FX94"/>
<dbReference type="PANTHER" id="PTHR36348:SF1">
    <property type="entry name" value="EXPRESSED PROTEIN"/>
    <property type="match status" value="1"/>
</dbReference>
<dbReference type="STRING" id="2880.D7FX94"/>
<proteinExistence type="predicted"/>
<protein>
    <submittedName>
        <fullName evidence="1">Uncharacterized protein</fullName>
    </submittedName>
</protein>
<name>D7FX94_ECTSI</name>
<dbReference type="OMA" id="QQRILCE"/>